<dbReference type="PROSITE" id="PS51257">
    <property type="entry name" value="PROKAR_LIPOPROTEIN"/>
    <property type="match status" value="1"/>
</dbReference>
<evidence type="ECO:0000313" key="2">
    <source>
        <dbReference type="EMBL" id="TXB64657.1"/>
    </source>
</evidence>
<keyword evidence="1" id="KW-0732">Signal</keyword>
<feature type="signal peptide" evidence="1">
    <location>
        <begin position="1"/>
        <end position="21"/>
    </location>
</feature>
<evidence type="ECO:0000313" key="3">
    <source>
        <dbReference type="Proteomes" id="UP000321721"/>
    </source>
</evidence>
<feature type="chain" id="PRO_5022677832" evidence="1">
    <location>
        <begin position="22"/>
        <end position="177"/>
    </location>
</feature>
<evidence type="ECO:0000256" key="1">
    <source>
        <dbReference type="SAM" id="SignalP"/>
    </source>
</evidence>
<name>A0A5C6RR40_9FLAO</name>
<reference evidence="2 3" key="1">
    <citation type="submission" date="2019-08" db="EMBL/GenBank/DDBJ databases">
        <title>Genome of Vicingus serpentipes NCIMB 15042.</title>
        <authorList>
            <person name="Bowman J.P."/>
        </authorList>
    </citation>
    <scope>NUCLEOTIDE SEQUENCE [LARGE SCALE GENOMIC DNA]</scope>
    <source>
        <strain evidence="2 3">NCIMB 15042</strain>
    </source>
</reference>
<gene>
    <name evidence="2" type="ORF">FRY74_09405</name>
</gene>
<dbReference type="EMBL" id="VOOS01000004">
    <property type="protein sequence ID" value="TXB64657.1"/>
    <property type="molecule type" value="Genomic_DNA"/>
</dbReference>
<protein>
    <submittedName>
        <fullName evidence="2">Uncharacterized protein</fullName>
    </submittedName>
</protein>
<accession>A0A5C6RR40</accession>
<dbReference type="AlphaFoldDB" id="A0A5C6RR40"/>
<organism evidence="2 3">
    <name type="scientific">Vicingus serpentipes</name>
    <dbReference type="NCBI Taxonomy" id="1926625"/>
    <lineage>
        <taxon>Bacteria</taxon>
        <taxon>Pseudomonadati</taxon>
        <taxon>Bacteroidota</taxon>
        <taxon>Flavobacteriia</taxon>
        <taxon>Flavobacteriales</taxon>
        <taxon>Vicingaceae</taxon>
        <taxon>Vicingus</taxon>
    </lineage>
</organism>
<comment type="caution">
    <text evidence="2">The sequence shown here is derived from an EMBL/GenBank/DDBJ whole genome shotgun (WGS) entry which is preliminary data.</text>
</comment>
<sequence length="177" mass="19710">MKTFSIASFILITFYANSFFAQGCSDAGFCSIDGIKQNNVEQNLINTATIEPFSNNIKTGISIGNTRYNVWIFNSYLAYSRQINKQLSFSIKMDGQYRFGELNQVFGFSDLSLSMSQKLSKSFGIIAGGKIPFNDANNKYKGNSMPMAYQTSLGSYDAILGVQYVQEKIFVVLVGQH</sequence>
<keyword evidence="3" id="KW-1185">Reference proteome</keyword>
<dbReference type="OrthoDB" id="1119914at2"/>
<dbReference type="Proteomes" id="UP000321721">
    <property type="component" value="Unassembled WGS sequence"/>
</dbReference>
<proteinExistence type="predicted"/>
<dbReference type="RefSeq" id="WP_147100844.1">
    <property type="nucleotide sequence ID" value="NZ_VOOS01000004.1"/>
</dbReference>